<dbReference type="AlphaFoldDB" id="A0A1H9AYA8"/>
<gene>
    <name evidence="1" type="ORF">SAMN05216481_10273</name>
</gene>
<name>A0A1H9AYA8_9ACTN</name>
<dbReference type="Gene3D" id="3.20.20.410">
    <property type="entry name" value="Protein of unknown function UPF0759"/>
    <property type="match status" value="1"/>
</dbReference>
<evidence type="ECO:0000313" key="2">
    <source>
        <dbReference type="Proteomes" id="UP000199055"/>
    </source>
</evidence>
<protein>
    <submittedName>
        <fullName evidence="1">Uncharacterized conserved protein YecE, DUF72 family</fullName>
    </submittedName>
</protein>
<dbReference type="EMBL" id="FOET01000002">
    <property type="protein sequence ID" value="SEP81515.1"/>
    <property type="molecule type" value="Genomic_DNA"/>
</dbReference>
<proteinExistence type="predicted"/>
<organism evidence="1 2">
    <name type="scientific">Streptomyces radiopugnans</name>
    <dbReference type="NCBI Taxonomy" id="403935"/>
    <lineage>
        <taxon>Bacteria</taxon>
        <taxon>Bacillati</taxon>
        <taxon>Actinomycetota</taxon>
        <taxon>Actinomycetes</taxon>
        <taxon>Kitasatosporales</taxon>
        <taxon>Streptomycetaceae</taxon>
        <taxon>Streptomyces</taxon>
    </lineage>
</organism>
<dbReference type="SUPFAM" id="SSF117396">
    <property type="entry name" value="TM1631-like"/>
    <property type="match status" value="1"/>
</dbReference>
<dbReference type="InterPro" id="IPR002763">
    <property type="entry name" value="DUF72"/>
</dbReference>
<dbReference type="PANTHER" id="PTHR30348">
    <property type="entry name" value="UNCHARACTERIZED PROTEIN YECE"/>
    <property type="match status" value="1"/>
</dbReference>
<keyword evidence="2" id="KW-1185">Reference proteome</keyword>
<dbReference type="Pfam" id="PF01904">
    <property type="entry name" value="DUF72"/>
    <property type="match status" value="1"/>
</dbReference>
<evidence type="ECO:0000313" key="1">
    <source>
        <dbReference type="EMBL" id="SEP81515.1"/>
    </source>
</evidence>
<reference evidence="1 2" key="1">
    <citation type="submission" date="2016-10" db="EMBL/GenBank/DDBJ databases">
        <authorList>
            <person name="de Groot N.N."/>
        </authorList>
    </citation>
    <scope>NUCLEOTIDE SEQUENCE [LARGE SCALE GENOMIC DNA]</scope>
    <source>
        <strain evidence="1 2">CGMCC 4.3519</strain>
    </source>
</reference>
<dbReference type="InterPro" id="IPR036520">
    <property type="entry name" value="UPF0759_sf"/>
</dbReference>
<dbReference type="RefSeq" id="WP_093655966.1">
    <property type="nucleotide sequence ID" value="NZ_FOET01000002.1"/>
</dbReference>
<dbReference type="STRING" id="403935.SAMN05216481_10273"/>
<dbReference type="Proteomes" id="UP000199055">
    <property type="component" value="Unassembled WGS sequence"/>
</dbReference>
<accession>A0A1H9AYA8</accession>
<dbReference type="PANTHER" id="PTHR30348:SF13">
    <property type="entry name" value="UPF0759 PROTEIN YUNF"/>
    <property type="match status" value="1"/>
</dbReference>
<sequence>MGNILVGTCSWTDPALVGSGWYPPSAEGAEGRLRYYAGRFGLVEVDSTYYGLPSTRNSRLWAERTPDGFVFDVKAFSLLTGHSTRVGSLPAELRPAGAPAGARVRPGALGPAAVEEVWRRFADALEPLRAAGRLGAVLMQFPPSLRPGPEAEAFVERCLARAGALGRHTAVEFRDPRWYAPEHSADTADLAKRHSAALVAVDTAQGLSASVPPVAAATAPELSVVRFHGRSPHWGTGSKEDSYRHRYTVEELAEWVPRIRALAERSDRVHVLFNNCCGDAAVHAAETMSGLLG</sequence>